<keyword evidence="7" id="KW-1185">Reference proteome</keyword>
<dbReference type="PANTHER" id="PTHR43877:SF2">
    <property type="entry name" value="AMINOALKYLPHOSPHONATE N-ACETYLTRANSFERASE-RELATED"/>
    <property type="match status" value="1"/>
</dbReference>
<dbReference type="Pfam" id="PF00583">
    <property type="entry name" value="Acetyltransf_1"/>
    <property type="match status" value="1"/>
</dbReference>
<dbReference type="PANTHER" id="PTHR43877">
    <property type="entry name" value="AMINOALKYLPHOSPHONATE N-ACETYLTRANSFERASE-RELATED-RELATED"/>
    <property type="match status" value="1"/>
</dbReference>
<reference evidence="6 7" key="1">
    <citation type="submission" date="2020-08" db="EMBL/GenBank/DDBJ databases">
        <title>Genome sequence of Rhodobacteraceae bacterium Lw-13e.</title>
        <authorList>
            <person name="Poehlein A."/>
            <person name="Wolter L."/>
            <person name="Daniel R."/>
            <person name="Brinkhoff T."/>
        </authorList>
    </citation>
    <scope>NUCLEOTIDE SEQUENCE [LARGE SCALE GENOMIC DNA]</scope>
    <source>
        <strain evidence="6 7">Lw-13e</strain>
    </source>
</reference>
<evidence type="ECO:0000313" key="7">
    <source>
        <dbReference type="Proteomes" id="UP000283786"/>
    </source>
</evidence>
<dbReference type="Pfam" id="PF12802">
    <property type="entry name" value="MarR_2"/>
    <property type="match status" value="1"/>
</dbReference>
<keyword evidence="4" id="KW-0804">Transcription</keyword>
<evidence type="ECO:0000256" key="4">
    <source>
        <dbReference type="ARBA" id="ARBA00023163"/>
    </source>
</evidence>
<dbReference type="SUPFAM" id="SSF46785">
    <property type="entry name" value="Winged helix' DNA-binding domain"/>
    <property type="match status" value="1"/>
</dbReference>
<evidence type="ECO:0000256" key="2">
    <source>
        <dbReference type="ARBA" id="ARBA00023015"/>
    </source>
</evidence>
<dbReference type="GO" id="GO:0003677">
    <property type="term" value="F:DNA binding"/>
    <property type="evidence" value="ECO:0007669"/>
    <property type="project" value="UniProtKB-KW"/>
</dbReference>
<dbReference type="Gene3D" id="3.40.630.30">
    <property type="match status" value="1"/>
</dbReference>
<keyword evidence="1" id="KW-0808">Transferase</keyword>
<evidence type="ECO:0000313" key="6">
    <source>
        <dbReference type="EMBL" id="QPM89629.1"/>
    </source>
</evidence>
<dbReference type="GO" id="GO:0003700">
    <property type="term" value="F:DNA-binding transcription factor activity"/>
    <property type="evidence" value="ECO:0007669"/>
    <property type="project" value="InterPro"/>
</dbReference>
<dbReference type="InterPro" id="IPR016181">
    <property type="entry name" value="Acyl_CoA_acyltransferase"/>
</dbReference>
<evidence type="ECO:0000256" key="5">
    <source>
        <dbReference type="ARBA" id="ARBA00023315"/>
    </source>
</evidence>
<dbReference type="InterPro" id="IPR036390">
    <property type="entry name" value="WH_DNA-bd_sf"/>
</dbReference>
<dbReference type="EMBL" id="CP060436">
    <property type="protein sequence ID" value="QPM89629.1"/>
    <property type="molecule type" value="Genomic_DNA"/>
</dbReference>
<dbReference type="InterPro" id="IPR050832">
    <property type="entry name" value="Bact_Acetyltransf"/>
</dbReference>
<evidence type="ECO:0000256" key="1">
    <source>
        <dbReference type="ARBA" id="ARBA00022679"/>
    </source>
</evidence>
<dbReference type="InterPro" id="IPR023187">
    <property type="entry name" value="Tscrpt_reg_MarR-type_CS"/>
</dbReference>
<evidence type="ECO:0000256" key="3">
    <source>
        <dbReference type="ARBA" id="ARBA00023125"/>
    </source>
</evidence>
<dbReference type="OrthoDB" id="2436196at2"/>
<dbReference type="SUPFAM" id="SSF55729">
    <property type="entry name" value="Acyl-CoA N-acyltransferases (Nat)"/>
    <property type="match status" value="1"/>
</dbReference>
<dbReference type="PROSITE" id="PS51186">
    <property type="entry name" value="GNAT"/>
    <property type="match status" value="1"/>
</dbReference>
<dbReference type="AlphaFoldDB" id="A0A418SEG5"/>
<keyword evidence="3" id="KW-0238">DNA-binding</keyword>
<dbReference type="Gene3D" id="1.10.10.10">
    <property type="entry name" value="Winged helix-like DNA-binding domain superfamily/Winged helix DNA-binding domain"/>
    <property type="match status" value="1"/>
</dbReference>
<name>A0A418SEG5_9RHOB</name>
<dbReference type="InterPro" id="IPR000835">
    <property type="entry name" value="HTH_MarR-typ"/>
</dbReference>
<dbReference type="InterPro" id="IPR000182">
    <property type="entry name" value="GNAT_dom"/>
</dbReference>
<dbReference type="PROSITE" id="PS01117">
    <property type="entry name" value="HTH_MARR_1"/>
    <property type="match status" value="1"/>
</dbReference>
<dbReference type="GO" id="GO:0016747">
    <property type="term" value="F:acyltransferase activity, transferring groups other than amino-acyl groups"/>
    <property type="evidence" value="ECO:0007669"/>
    <property type="project" value="InterPro"/>
</dbReference>
<dbReference type="CDD" id="cd04301">
    <property type="entry name" value="NAT_SF"/>
    <property type="match status" value="1"/>
</dbReference>
<dbReference type="RefSeq" id="WP_119840033.1">
    <property type="nucleotide sequence ID" value="NZ_CP060436.1"/>
</dbReference>
<dbReference type="InterPro" id="IPR036388">
    <property type="entry name" value="WH-like_DNA-bd_sf"/>
</dbReference>
<dbReference type="Proteomes" id="UP000283786">
    <property type="component" value="Chromosome"/>
</dbReference>
<dbReference type="KEGG" id="palw:PSAL_008510"/>
<protein>
    <submittedName>
        <fullName evidence="6">Uncharacterized protein</fullName>
    </submittedName>
</protein>
<keyword evidence="5" id="KW-0012">Acyltransferase</keyword>
<accession>A0A418SEG5</accession>
<dbReference type="SMART" id="SM00347">
    <property type="entry name" value="HTH_MARR"/>
    <property type="match status" value="1"/>
</dbReference>
<proteinExistence type="predicted"/>
<sequence>MSDDPTPRIRRFSRAVTTALGALDHSFLGLGRPLGTARVLNAIGHGHGEVAQLRDYLGLDSGQLSRTLRGLEDEGLLTTEAGETDGRRRKARLTDAGKTEFQAYEQLSNTHALALLDGHGTPDRVLEAMEIVANALNRDRIDILPTDPGDKDALSCLQRYFAELAARFEQGYDQHLSRDPEAGDLSPPRGIFLLATSDGAPLGCVALKGTEKGYGEVKRLWVAPAARGLGLARRLMTAVEDAARDLGYDKLRLDTNSALPEAVALYQRTGWTAIERFNDDPYPDYFFEKILT</sequence>
<gene>
    <name evidence="6" type="ORF">PSAL_008510</name>
</gene>
<keyword evidence="2" id="KW-0805">Transcription regulation</keyword>
<organism evidence="6 7">
    <name type="scientific">Pseudooceanicola algae</name>
    <dbReference type="NCBI Taxonomy" id="1537215"/>
    <lineage>
        <taxon>Bacteria</taxon>
        <taxon>Pseudomonadati</taxon>
        <taxon>Pseudomonadota</taxon>
        <taxon>Alphaproteobacteria</taxon>
        <taxon>Rhodobacterales</taxon>
        <taxon>Paracoccaceae</taxon>
        <taxon>Pseudooceanicola</taxon>
    </lineage>
</organism>